<reference evidence="3" key="1">
    <citation type="journal article" date="2014" name="Proc. Natl. Acad. Sci. U.S.A.">
        <title>Extensive sampling of basidiomycete genomes demonstrates inadequacy of the white-rot/brown-rot paradigm for wood decay fungi.</title>
        <authorList>
            <person name="Riley R."/>
            <person name="Salamov A.A."/>
            <person name="Brown D.W."/>
            <person name="Nagy L.G."/>
            <person name="Floudas D."/>
            <person name="Held B.W."/>
            <person name="Levasseur A."/>
            <person name="Lombard V."/>
            <person name="Morin E."/>
            <person name="Otillar R."/>
            <person name="Lindquist E.A."/>
            <person name="Sun H."/>
            <person name="LaButti K.M."/>
            <person name="Schmutz J."/>
            <person name="Jabbour D."/>
            <person name="Luo H."/>
            <person name="Baker S.E."/>
            <person name="Pisabarro A.G."/>
            <person name="Walton J.D."/>
            <person name="Blanchette R.A."/>
            <person name="Henrissat B."/>
            <person name="Martin F."/>
            <person name="Cullen D."/>
            <person name="Hibbett D.S."/>
            <person name="Grigoriev I.V."/>
        </authorList>
    </citation>
    <scope>NUCLEOTIDE SEQUENCE [LARGE SCALE GENOMIC DNA]</scope>
    <source>
        <strain evidence="3">CBS 339.88</strain>
    </source>
</reference>
<feature type="transmembrane region" description="Helical" evidence="1">
    <location>
        <begin position="99"/>
        <end position="119"/>
    </location>
</feature>
<feature type="transmembrane region" description="Helical" evidence="1">
    <location>
        <begin position="31"/>
        <end position="48"/>
    </location>
</feature>
<feature type="transmembrane region" description="Helical" evidence="1">
    <location>
        <begin position="131"/>
        <end position="154"/>
    </location>
</feature>
<feature type="transmembrane region" description="Helical" evidence="1">
    <location>
        <begin position="174"/>
        <end position="193"/>
    </location>
</feature>
<feature type="transmembrane region" description="Helical" evidence="1">
    <location>
        <begin position="68"/>
        <end position="87"/>
    </location>
</feature>
<sequence>MNSTATNVPQSSNPLTIAAYLPPPLVFELTILTYVYVGTLSVMIWDLLNNLKADYLILTERRIRLPTLIYCVSRLSTLAWLLVTVVFQTTPIGHCARIIKVMSGILAVAISSTSLLFFLRLRGIYKDNNYVVFSFFILWLAVCGGSLADAITIIGTTVGPTNYCTFGSFTSKVSMSGLVVVVDDTLVFLAISWRVMSISPSNGWTLKGTAAKFFRGTDLPAFSKALLQDGQAYYLNTIFFSFATTIITNSDSISPVYREMFGNPNLMLMNVMACRVFRNTMLGMYTNSTSARTSDRSLQITRPISFNRQGGMFVSTSYTGA</sequence>
<dbReference type="OrthoDB" id="3038990at2759"/>
<evidence type="ECO:0000313" key="3">
    <source>
        <dbReference type="Proteomes" id="UP000027222"/>
    </source>
</evidence>
<dbReference type="AlphaFoldDB" id="A0A067SQI3"/>
<dbReference type="STRING" id="685588.A0A067SQI3"/>
<dbReference type="Proteomes" id="UP000027222">
    <property type="component" value="Unassembled WGS sequence"/>
</dbReference>
<keyword evidence="1" id="KW-0472">Membrane</keyword>
<keyword evidence="1" id="KW-0812">Transmembrane</keyword>
<name>A0A067SQI3_GALM3</name>
<accession>A0A067SQI3</accession>
<organism evidence="2 3">
    <name type="scientific">Galerina marginata (strain CBS 339.88)</name>
    <dbReference type="NCBI Taxonomy" id="685588"/>
    <lineage>
        <taxon>Eukaryota</taxon>
        <taxon>Fungi</taxon>
        <taxon>Dikarya</taxon>
        <taxon>Basidiomycota</taxon>
        <taxon>Agaricomycotina</taxon>
        <taxon>Agaricomycetes</taxon>
        <taxon>Agaricomycetidae</taxon>
        <taxon>Agaricales</taxon>
        <taxon>Agaricineae</taxon>
        <taxon>Strophariaceae</taxon>
        <taxon>Galerina</taxon>
    </lineage>
</organism>
<dbReference type="HOGENOM" id="CLU_060549_3_0_1"/>
<keyword evidence="1" id="KW-1133">Transmembrane helix</keyword>
<evidence type="ECO:0000313" key="2">
    <source>
        <dbReference type="EMBL" id="KDR73156.1"/>
    </source>
</evidence>
<protein>
    <recommendedName>
        <fullName evidence="4">Transmembrane protein</fullName>
    </recommendedName>
</protein>
<proteinExistence type="predicted"/>
<evidence type="ECO:0008006" key="4">
    <source>
        <dbReference type="Google" id="ProtNLM"/>
    </source>
</evidence>
<keyword evidence="3" id="KW-1185">Reference proteome</keyword>
<gene>
    <name evidence="2" type="ORF">GALMADRAFT_158288</name>
</gene>
<dbReference type="EMBL" id="KL142386">
    <property type="protein sequence ID" value="KDR73156.1"/>
    <property type="molecule type" value="Genomic_DNA"/>
</dbReference>
<evidence type="ECO:0000256" key="1">
    <source>
        <dbReference type="SAM" id="Phobius"/>
    </source>
</evidence>